<keyword evidence="2" id="KW-1185">Reference proteome</keyword>
<dbReference type="OrthoDB" id="1926761at2759"/>
<feature type="non-terminal residue" evidence="1">
    <location>
        <position position="94"/>
    </location>
</feature>
<dbReference type="AlphaFoldDB" id="A0A7J9GJL2"/>
<evidence type="ECO:0000313" key="1">
    <source>
        <dbReference type="EMBL" id="MBA0797750.1"/>
    </source>
</evidence>
<sequence>MFHGPISVEEADVDSYLDIEESNMDLLVTATDGFDCIDFGYGFYAMKFVSDKDCLKRVEVKSTTMWIHLLGLPIEYFHELFLVSIGKFVGKPIK</sequence>
<dbReference type="Proteomes" id="UP000593560">
    <property type="component" value="Unassembled WGS sequence"/>
</dbReference>
<proteinExistence type="predicted"/>
<accession>A0A7J9GJL2</accession>
<name>A0A7J9GJL2_9ROSI</name>
<gene>
    <name evidence="1" type="ORF">Gohar_008415</name>
</gene>
<reference evidence="1 2" key="1">
    <citation type="journal article" date="2019" name="Genome Biol. Evol.">
        <title>Insights into the evolution of the New World diploid cottons (Gossypium, subgenus Houzingenia) based on genome sequencing.</title>
        <authorList>
            <person name="Grover C.E."/>
            <person name="Arick M.A. 2nd"/>
            <person name="Thrash A."/>
            <person name="Conover J.L."/>
            <person name="Sanders W.S."/>
            <person name="Peterson D.G."/>
            <person name="Frelichowski J.E."/>
            <person name="Scheffler J.A."/>
            <person name="Scheffler B.E."/>
            <person name="Wendel J.F."/>
        </authorList>
    </citation>
    <scope>NUCLEOTIDE SEQUENCE [LARGE SCALE GENOMIC DNA]</scope>
    <source>
        <strain evidence="1">0</strain>
        <tissue evidence="1">Leaf</tissue>
    </source>
</reference>
<evidence type="ECO:0000313" key="2">
    <source>
        <dbReference type="Proteomes" id="UP000593560"/>
    </source>
</evidence>
<organism evidence="1 2">
    <name type="scientific">Gossypium harknessii</name>
    <dbReference type="NCBI Taxonomy" id="34285"/>
    <lineage>
        <taxon>Eukaryota</taxon>
        <taxon>Viridiplantae</taxon>
        <taxon>Streptophyta</taxon>
        <taxon>Embryophyta</taxon>
        <taxon>Tracheophyta</taxon>
        <taxon>Spermatophyta</taxon>
        <taxon>Magnoliopsida</taxon>
        <taxon>eudicotyledons</taxon>
        <taxon>Gunneridae</taxon>
        <taxon>Pentapetalae</taxon>
        <taxon>rosids</taxon>
        <taxon>malvids</taxon>
        <taxon>Malvales</taxon>
        <taxon>Malvaceae</taxon>
        <taxon>Malvoideae</taxon>
        <taxon>Gossypium</taxon>
    </lineage>
</organism>
<comment type="caution">
    <text evidence="1">The sequence shown here is derived from an EMBL/GenBank/DDBJ whole genome shotgun (WGS) entry which is preliminary data.</text>
</comment>
<evidence type="ECO:0008006" key="3">
    <source>
        <dbReference type="Google" id="ProtNLM"/>
    </source>
</evidence>
<dbReference type="EMBL" id="JABFAD010000005">
    <property type="protein sequence ID" value="MBA0797750.1"/>
    <property type="molecule type" value="Genomic_DNA"/>
</dbReference>
<protein>
    <recommendedName>
        <fullName evidence="3">DUF4283 domain-containing protein</fullName>
    </recommendedName>
</protein>